<gene>
    <name evidence="2" type="ordered locus">FRAAL3446</name>
</gene>
<sequence>MCSTEMETASRWTGANPVRPRGHADADAGGRRAAGPGWAAAGGVRRLVVPVGRLRCRRPRVDHLGRMVESCPTRSNYDK</sequence>
<feature type="compositionally biased region" description="Polar residues" evidence="1">
    <location>
        <begin position="1"/>
        <end position="13"/>
    </location>
</feature>
<protein>
    <submittedName>
        <fullName evidence="2">Uncharacterized protein</fullName>
    </submittedName>
</protein>
<keyword evidence="3" id="KW-1185">Reference proteome</keyword>
<dbReference type="HOGENOM" id="CLU_2600928_0_0_11"/>
<dbReference type="STRING" id="326424.FRAAL3446"/>
<evidence type="ECO:0000256" key="1">
    <source>
        <dbReference type="SAM" id="MobiDB-lite"/>
    </source>
</evidence>
<feature type="region of interest" description="Disordered" evidence="1">
    <location>
        <begin position="1"/>
        <end position="37"/>
    </location>
</feature>
<evidence type="ECO:0000313" key="2">
    <source>
        <dbReference type="EMBL" id="CAJ62090.1"/>
    </source>
</evidence>
<reference evidence="2 3" key="1">
    <citation type="journal article" date="2007" name="Genome Res.">
        <title>Genome characteristics of facultatively symbiotic Frankia sp. strains reflect host range and host plant biogeography.</title>
        <authorList>
            <person name="Normand P."/>
            <person name="Lapierre P."/>
            <person name="Tisa L.S."/>
            <person name="Gogarten J.P."/>
            <person name="Alloisio N."/>
            <person name="Bagnarol E."/>
            <person name="Bassi C.A."/>
            <person name="Berry A.M."/>
            <person name="Bickhart D.M."/>
            <person name="Choisne N."/>
            <person name="Couloux A."/>
            <person name="Cournoyer B."/>
            <person name="Cruveiller S."/>
            <person name="Daubin V."/>
            <person name="Demange N."/>
            <person name="Francino M.P."/>
            <person name="Goltsman E."/>
            <person name="Huang Y."/>
            <person name="Kopp O.R."/>
            <person name="Labarre L."/>
            <person name="Lapidus A."/>
            <person name="Lavire C."/>
            <person name="Marechal J."/>
            <person name="Martinez M."/>
            <person name="Mastronunzio J.E."/>
            <person name="Mullin B.C."/>
            <person name="Niemann J."/>
            <person name="Pujic P."/>
            <person name="Rawnsley T."/>
            <person name="Rouy Z."/>
            <person name="Schenowitz C."/>
            <person name="Sellstedt A."/>
            <person name="Tavares F."/>
            <person name="Tomkins J.P."/>
            <person name="Vallenet D."/>
            <person name="Valverde C."/>
            <person name="Wall L.G."/>
            <person name="Wang Y."/>
            <person name="Medigue C."/>
            <person name="Benson D.R."/>
        </authorList>
    </citation>
    <scope>NUCLEOTIDE SEQUENCE [LARGE SCALE GENOMIC DNA]</scope>
    <source>
        <strain evidence="3">DSM 45986 / CECT 9034 / ACN14a</strain>
    </source>
</reference>
<name>Q0RK69_FRAAA</name>
<dbReference type="Proteomes" id="UP000000657">
    <property type="component" value="Chromosome"/>
</dbReference>
<accession>Q0RK69</accession>
<evidence type="ECO:0000313" key="3">
    <source>
        <dbReference type="Proteomes" id="UP000000657"/>
    </source>
</evidence>
<dbReference type="AlphaFoldDB" id="Q0RK69"/>
<proteinExistence type="predicted"/>
<dbReference type="EMBL" id="CT573213">
    <property type="protein sequence ID" value="CAJ62090.1"/>
    <property type="molecule type" value="Genomic_DNA"/>
</dbReference>
<dbReference type="KEGG" id="fal:FRAAL3446"/>
<organism evidence="2 3">
    <name type="scientific">Frankia alni (strain DSM 45986 / CECT 9034 / ACN14a)</name>
    <dbReference type="NCBI Taxonomy" id="326424"/>
    <lineage>
        <taxon>Bacteria</taxon>
        <taxon>Bacillati</taxon>
        <taxon>Actinomycetota</taxon>
        <taxon>Actinomycetes</taxon>
        <taxon>Frankiales</taxon>
        <taxon>Frankiaceae</taxon>
        <taxon>Frankia</taxon>
    </lineage>
</organism>